<sequence length="944" mass="102914">MTRKYFYNNRLRHVLPFAAASFTVGLALFACSDKDIDSNDNNGKALVAFNVSEKQDEAQAAAKAAQPMTRAAFANQLALQDLAPEDLTMQKLPVQGKAGAGLCLIETTLPGVPSQLEATVQTRADITTLPNMGNFSTTALYGSSDTSLEPWFYDKDTKKDGNLVTPIYWDWLKNHGCFYAVYPKPDNNKIKLSPASHTGTPYVDFEVEPNVTNQKDLMTACSGNVHTDIGTMSATAPRTDLTFRHALTAVRFKVGQNLSYSKHITKVEIVGAKSKGKYTLPTDKNHTGAWDASSLSAPATFTLDGVSVSTSEAVNNIIVGKPGDNYVFYMIPQTLTGVQVKVYFDNAPTPAITANLSGTWKPGTTKTYALSQNTSTWQYELTVTPPAPAEYNATATGNYKIESYREDPVSHTKQAVPWEVVGYDTNGDGTFSMTEPLPSWFTGLTAPNGNGSITSAGETGVANLVPEAASTNKLAAMNAALKQNPQGDASDYYDLSTHDIKGNTTLRNTANCYIISHPGYYKIPLVYGNAIKNGGKNESAYQTSNTGTFILTHFKDHNNQDITDPWITQTNGGVNAPNGAKLVWADESGLVTNLAVTGSGNNAFVQFEVPAATIKNGNAVIAVMKNGIVVWSWHLWFTHDDALNTTACWNYQNKRYDFTQEPLGMKYTAWTGTTYTLPRSIKVKVRQTKGQISPATRTEAVLTITQKPGNVRQGSTTLYQFGRKDAMPGVQTVSDGSFTPNGGNNMSIQNGIRHPENFYNSGPSWYNNPPTGYSYYNLWSMDNTTTGYNDNAVVKTIYDPCPAGFHMPASNAFTGFTTNGQNYGPMNVRGAWDYGWNFNNKITSPDAAVYFPASGYRGYGGDGSLRFVGDYGYYWSAVLRNTNYGCHLGFSLWDVYPQGGDYRANGFSVHPVAEPKTRVTPKLPGSTEEDWSNNEDLDAGDIDI</sequence>
<dbReference type="Pfam" id="PF13149">
    <property type="entry name" value="Mfa_like_1"/>
    <property type="match status" value="1"/>
</dbReference>
<keyword evidence="4" id="KW-1185">Reference proteome</keyword>
<dbReference type="AlphaFoldDB" id="G1W8A8"/>
<dbReference type="HOGENOM" id="CLU_015155_0_0_10"/>
<dbReference type="Proteomes" id="UP000005141">
    <property type="component" value="Unassembled WGS sequence"/>
</dbReference>
<keyword evidence="2" id="KW-0732">Signal</keyword>
<feature type="region of interest" description="Disordered" evidence="1">
    <location>
        <begin position="917"/>
        <end position="944"/>
    </location>
</feature>
<dbReference type="PATRIC" id="fig|702438.4.peg.60"/>
<dbReference type="eggNOG" id="ENOG5033R2V">
    <property type="taxonomic scope" value="Bacteria"/>
</dbReference>
<evidence type="ECO:0000256" key="2">
    <source>
        <dbReference type="SAM" id="SignalP"/>
    </source>
</evidence>
<proteinExistence type="predicted"/>
<feature type="compositionally biased region" description="Acidic residues" evidence="1">
    <location>
        <begin position="927"/>
        <end position="944"/>
    </location>
</feature>
<dbReference type="OrthoDB" id="1164152at2"/>
<protein>
    <recommendedName>
        <fullName evidence="5">Fimbrillin family protein</fullName>
    </recommendedName>
</protein>
<accession>G1W8A8</accession>
<evidence type="ECO:0000313" key="3">
    <source>
        <dbReference type="EMBL" id="EGV29654.1"/>
    </source>
</evidence>
<evidence type="ECO:0008006" key="5">
    <source>
        <dbReference type="Google" id="ProtNLM"/>
    </source>
</evidence>
<dbReference type="EMBL" id="ADGI01000006">
    <property type="protein sequence ID" value="EGV29654.1"/>
    <property type="molecule type" value="Genomic_DNA"/>
</dbReference>
<dbReference type="GeneID" id="95424843"/>
<reference evidence="3 4" key="1">
    <citation type="submission" date="2011-07" db="EMBL/GenBank/DDBJ databases">
        <title>The Genome Sequence of Prevotella oulorum F0390.</title>
        <authorList>
            <consortium name="The Broad Institute Genome Sequencing Platform"/>
            <consortium name="The Broad Institute Genome Sequencing Center for Infectious Disease"/>
            <person name="Earl A."/>
            <person name="Ward D."/>
            <person name="Feldgarden M."/>
            <person name="Gevers D."/>
            <person name="Izard J."/>
            <person name="Ganesan A."/>
            <person name="Baranova O.V."/>
            <person name="Blanton J.M."/>
            <person name="Tanner A.C."/>
            <person name="Dewhirst F.E."/>
            <person name="Young S.K."/>
            <person name="Zeng Q."/>
            <person name="Gargeya S."/>
            <person name="Fitzgerald M."/>
            <person name="Haas B."/>
            <person name="Abouelleil A."/>
            <person name="Alvarado L."/>
            <person name="Arachchi H.M."/>
            <person name="Berlin A."/>
            <person name="Brown A."/>
            <person name="Chapman S.B."/>
            <person name="Chen Z."/>
            <person name="Dunbar C."/>
            <person name="Freedman E."/>
            <person name="Gearin G."/>
            <person name="Gellesch M."/>
            <person name="Goldberg J."/>
            <person name="Griggs A."/>
            <person name="Gujja S."/>
            <person name="Heiman D."/>
            <person name="Howarth C."/>
            <person name="Larson L."/>
            <person name="Lui A."/>
            <person name="MacDonald P.J.P."/>
            <person name="Mehta T."/>
            <person name="Montmayeur A."/>
            <person name="Murphy C."/>
            <person name="Neiman D."/>
            <person name="Pearson M."/>
            <person name="Priest M."/>
            <person name="Roberts A."/>
            <person name="Saif S."/>
            <person name="Shea T."/>
            <person name="Shenoy N."/>
            <person name="Sisk P."/>
            <person name="Stolte C."/>
            <person name="Sykes S."/>
            <person name="Wortman J."/>
            <person name="Nusbaum C."/>
            <person name="Birren B."/>
        </authorList>
    </citation>
    <scope>NUCLEOTIDE SEQUENCE [LARGE SCALE GENOMIC DNA]</scope>
    <source>
        <strain evidence="3 4">F0390</strain>
    </source>
</reference>
<dbReference type="InterPro" id="IPR025049">
    <property type="entry name" value="Mfa-like_1"/>
</dbReference>
<feature type="signal peptide" evidence="2">
    <location>
        <begin position="1"/>
        <end position="30"/>
    </location>
</feature>
<organism evidence="3 4">
    <name type="scientific">Segatella oulorum F0390</name>
    <dbReference type="NCBI Taxonomy" id="702438"/>
    <lineage>
        <taxon>Bacteria</taxon>
        <taxon>Pseudomonadati</taxon>
        <taxon>Bacteroidota</taxon>
        <taxon>Bacteroidia</taxon>
        <taxon>Bacteroidales</taxon>
        <taxon>Prevotellaceae</taxon>
        <taxon>Segatella</taxon>
    </lineage>
</organism>
<evidence type="ECO:0000313" key="4">
    <source>
        <dbReference type="Proteomes" id="UP000005141"/>
    </source>
</evidence>
<dbReference type="PROSITE" id="PS51257">
    <property type="entry name" value="PROKAR_LIPOPROTEIN"/>
    <property type="match status" value="1"/>
</dbReference>
<dbReference type="RefSeq" id="WP_004379028.1">
    <property type="nucleotide sequence ID" value="NZ_JH114215.1"/>
</dbReference>
<feature type="chain" id="PRO_5003426208" description="Fimbrillin family protein" evidence="2">
    <location>
        <begin position="31"/>
        <end position="944"/>
    </location>
</feature>
<name>G1W8A8_9BACT</name>
<gene>
    <name evidence="3" type="ORF">HMPREF9431_00059</name>
</gene>
<evidence type="ECO:0000256" key="1">
    <source>
        <dbReference type="SAM" id="MobiDB-lite"/>
    </source>
</evidence>
<comment type="caution">
    <text evidence="3">The sequence shown here is derived from an EMBL/GenBank/DDBJ whole genome shotgun (WGS) entry which is preliminary data.</text>
</comment>